<dbReference type="InterPro" id="IPR013094">
    <property type="entry name" value="AB_hydrolase_3"/>
</dbReference>
<dbReference type="PATRIC" id="fig|883066.3.peg.1129"/>
<dbReference type="RefSeq" id="WP_007001282.1">
    <property type="nucleotide sequence ID" value="NZ_JH992955.1"/>
</dbReference>
<dbReference type="PANTHER" id="PTHR48081">
    <property type="entry name" value="AB HYDROLASE SUPERFAMILY PROTEIN C4A8.06C"/>
    <property type="match status" value="1"/>
</dbReference>
<dbReference type="Gene3D" id="3.40.50.1820">
    <property type="entry name" value="alpha/beta hydrolase"/>
    <property type="match status" value="2"/>
</dbReference>
<feature type="domain" description="Serine aminopeptidase S33" evidence="3">
    <location>
        <begin position="15"/>
        <end position="134"/>
    </location>
</feature>
<evidence type="ECO:0000256" key="1">
    <source>
        <dbReference type="ARBA" id="ARBA00022801"/>
    </source>
</evidence>
<dbReference type="eggNOG" id="COG0657">
    <property type="taxonomic scope" value="Bacteria"/>
</dbReference>
<evidence type="ECO:0000313" key="5">
    <source>
        <dbReference type="Proteomes" id="UP000009888"/>
    </source>
</evidence>
<accession>K9F1I0</accession>
<dbReference type="AlphaFoldDB" id="K9F1I0"/>
<evidence type="ECO:0000259" key="3">
    <source>
        <dbReference type="Pfam" id="PF12146"/>
    </source>
</evidence>
<dbReference type="eggNOG" id="COG2267">
    <property type="taxonomic scope" value="Bacteria"/>
</dbReference>
<keyword evidence="5" id="KW-1185">Reference proteome</keyword>
<organism evidence="4 5">
    <name type="scientific">Actinobaculum massiliense ACS-171-V-Col2</name>
    <dbReference type="NCBI Taxonomy" id="883066"/>
    <lineage>
        <taxon>Bacteria</taxon>
        <taxon>Bacillati</taxon>
        <taxon>Actinomycetota</taxon>
        <taxon>Actinomycetes</taxon>
        <taxon>Actinomycetales</taxon>
        <taxon>Actinomycetaceae</taxon>
        <taxon>Actinobaculum</taxon>
    </lineage>
</organism>
<dbReference type="HOGENOM" id="CLU_012494_21_0_11"/>
<dbReference type="Proteomes" id="UP000009888">
    <property type="component" value="Unassembled WGS sequence"/>
</dbReference>
<dbReference type="STRING" id="202789.GCA_001457435_01041"/>
<feature type="domain" description="Alpha/beta hydrolase fold-3" evidence="2">
    <location>
        <begin position="355"/>
        <end position="547"/>
    </location>
</feature>
<dbReference type="InterPro" id="IPR029058">
    <property type="entry name" value="AB_hydrolase_fold"/>
</dbReference>
<keyword evidence="1" id="KW-0378">Hydrolase</keyword>
<reference evidence="4 5" key="1">
    <citation type="submission" date="2012-09" db="EMBL/GenBank/DDBJ databases">
        <title>The Genome Sequence of Actinobaculum massiliae ACS-171-V-COL2.</title>
        <authorList>
            <consortium name="The Broad Institute Genome Sequencing Platform"/>
            <person name="Earl A."/>
            <person name="Ward D."/>
            <person name="Feldgarden M."/>
            <person name="Gevers D."/>
            <person name="Saerens B."/>
            <person name="Vaneechoutte M."/>
            <person name="Walker B."/>
            <person name="Young S.K."/>
            <person name="Zeng Q."/>
            <person name="Gargeya S."/>
            <person name="Fitzgerald M."/>
            <person name="Haas B."/>
            <person name="Abouelleil A."/>
            <person name="Alvarado L."/>
            <person name="Arachchi H.M."/>
            <person name="Berlin A."/>
            <person name="Chapman S.B."/>
            <person name="Goldberg J."/>
            <person name="Griggs A."/>
            <person name="Gujja S."/>
            <person name="Hansen M."/>
            <person name="Howarth C."/>
            <person name="Imamovic A."/>
            <person name="Larimer J."/>
            <person name="McCowen C."/>
            <person name="Montmayeur A."/>
            <person name="Murphy C."/>
            <person name="Neiman D."/>
            <person name="Pearson M."/>
            <person name="Priest M."/>
            <person name="Roberts A."/>
            <person name="Saif S."/>
            <person name="Shea T."/>
            <person name="Sisk P."/>
            <person name="Sykes S."/>
            <person name="Wortman J."/>
            <person name="Nusbaum C."/>
            <person name="Birren B."/>
        </authorList>
    </citation>
    <scope>NUCLEOTIDE SEQUENCE [LARGE SCALE GENOMIC DNA]</scope>
    <source>
        <strain evidence="5">ACS-171-V-Col2</strain>
    </source>
</reference>
<evidence type="ECO:0000259" key="2">
    <source>
        <dbReference type="Pfam" id="PF07859"/>
    </source>
</evidence>
<gene>
    <name evidence="4" type="ORF">HMPREF9233_01076</name>
</gene>
<dbReference type="Pfam" id="PF07859">
    <property type="entry name" value="Abhydrolase_3"/>
    <property type="match status" value="1"/>
</dbReference>
<sequence length="571" mass="61877">MNQHEISLSVSGRDVDGTLVAFHGVTDNAASLSDVALHWKDRWKVLLVDTLGHGLSRPFTHAELEDPFSACVCTMSKVVIEAARDSLSGKVVLMGHSLGGAVAAHIADRYPECVSCVVLEDPALLTPEQQDLYRNEAAALVARQELVTEHVGEAIVELMRVYRNWPPSEYGPWAQGKTQVDRDFVATGVVGALGRDVLCRLRMPTLLLTGDKDDVLFGGSGIDEIAKYANRNLSSALISNATHTVRRDQPETFYSLVDAFLKEHHRANNPIHPFIASELKPVLEGTPAQITATQEDVLAMRAEGERLLSGEDVGRGSHVENVALPSGRCVVRVIRRETSQRGECSWEGSAKKSVVISIHGGGYVAGKAIYDDCRNSELMELFGATAVVSPEYHLAPEDPWPSGRDDCLDTVRWVKEVFPGHDVFLYGDSAGAGLAVETVEGSDGLAGLVLLEPCLEPQMATRSFDLFADGPVWTRAASTGAWKHYLRESPDKLAVLGREELANFPPTLIFVNPVDPLRDEGIGLATRLVEAGVPTSLHMFPGTFHGALSVPGTNTWDQVQSVIAGFLSTSF</sequence>
<dbReference type="SUPFAM" id="SSF53474">
    <property type="entry name" value="alpha/beta-Hydrolases"/>
    <property type="match status" value="2"/>
</dbReference>
<proteinExistence type="predicted"/>
<dbReference type="PANTHER" id="PTHR48081:SF8">
    <property type="entry name" value="ALPHA_BETA HYDROLASE FOLD-3 DOMAIN-CONTAINING PROTEIN-RELATED"/>
    <property type="match status" value="1"/>
</dbReference>
<name>K9F1I0_9ACTO</name>
<dbReference type="InterPro" id="IPR022742">
    <property type="entry name" value="Hydrolase_4"/>
</dbReference>
<protein>
    <recommendedName>
        <fullName evidence="6">AB hydrolase-1 domain-containing protein</fullName>
    </recommendedName>
</protein>
<dbReference type="PRINTS" id="PR00111">
    <property type="entry name" value="ABHYDROLASE"/>
</dbReference>
<dbReference type="InterPro" id="IPR050300">
    <property type="entry name" value="GDXG_lipolytic_enzyme"/>
</dbReference>
<dbReference type="Pfam" id="PF12146">
    <property type="entry name" value="Hydrolase_4"/>
    <property type="match status" value="1"/>
</dbReference>
<evidence type="ECO:0008006" key="6">
    <source>
        <dbReference type="Google" id="ProtNLM"/>
    </source>
</evidence>
<dbReference type="InterPro" id="IPR000073">
    <property type="entry name" value="AB_hydrolase_1"/>
</dbReference>
<evidence type="ECO:0000313" key="4">
    <source>
        <dbReference type="EMBL" id="EKU95315.1"/>
    </source>
</evidence>
<dbReference type="GO" id="GO:0016787">
    <property type="term" value="F:hydrolase activity"/>
    <property type="evidence" value="ECO:0007669"/>
    <property type="project" value="UniProtKB-KW"/>
</dbReference>
<comment type="caution">
    <text evidence="4">The sequence shown here is derived from an EMBL/GenBank/DDBJ whole genome shotgun (WGS) entry which is preliminary data.</text>
</comment>
<dbReference type="EMBL" id="AGWL01000005">
    <property type="protein sequence ID" value="EKU95315.1"/>
    <property type="molecule type" value="Genomic_DNA"/>
</dbReference>